<dbReference type="InterPro" id="IPR016169">
    <property type="entry name" value="FAD-bd_PCMH_sub2"/>
</dbReference>
<dbReference type="PANTHER" id="PTHR42973">
    <property type="entry name" value="BINDING OXIDOREDUCTASE, PUTATIVE (AFU_ORTHOLOGUE AFUA_1G17690)-RELATED"/>
    <property type="match status" value="1"/>
</dbReference>
<comment type="similarity">
    <text evidence="1">Belongs to the oxygen-dependent FAD-linked oxidoreductase family.</text>
</comment>
<dbReference type="InterPro" id="IPR050416">
    <property type="entry name" value="FAD-linked_Oxidoreductase"/>
</dbReference>
<dbReference type="Pfam" id="PF01565">
    <property type="entry name" value="FAD_binding_4"/>
    <property type="match status" value="1"/>
</dbReference>
<evidence type="ECO:0000313" key="7">
    <source>
        <dbReference type="Proteomes" id="UP000054279"/>
    </source>
</evidence>
<dbReference type="PANTHER" id="PTHR42973:SF13">
    <property type="entry name" value="FAD-BINDING PCMH-TYPE DOMAIN-CONTAINING PROTEIN"/>
    <property type="match status" value="1"/>
</dbReference>
<dbReference type="Proteomes" id="UP000054279">
    <property type="component" value="Unassembled WGS sequence"/>
</dbReference>
<evidence type="ECO:0000256" key="3">
    <source>
        <dbReference type="ARBA" id="ARBA00022827"/>
    </source>
</evidence>
<dbReference type="HOGENOM" id="CLU_018354_1_0_1"/>
<dbReference type="InterPro" id="IPR016166">
    <property type="entry name" value="FAD-bd_PCMH"/>
</dbReference>
<dbReference type="GO" id="GO:0071949">
    <property type="term" value="F:FAD binding"/>
    <property type="evidence" value="ECO:0007669"/>
    <property type="project" value="InterPro"/>
</dbReference>
<organism evidence="6 7">
    <name type="scientific">Sphaerobolus stellatus (strain SS14)</name>
    <dbReference type="NCBI Taxonomy" id="990650"/>
    <lineage>
        <taxon>Eukaryota</taxon>
        <taxon>Fungi</taxon>
        <taxon>Dikarya</taxon>
        <taxon>Basidiomycota</taxon>
        <taxon>Agaricomycotina</taxon>
        <taxon>Agaricomycetes</taxon>
        <taxon>Phallomycetidae</taxon>
        <taxon>Geastrales</taxon>
        <taxon>Sphaerobolaceae</taxon>
        <taxon>Sphaerobolus</taxon>
    </lineage>
</organism>
<keyword evidence="3" id="KW-0274">FAD</keyword>
<keyword evidence="2" id="KW-0285">Flavoprotein</keyword>
<evidence type="ECO:0000256" key="1">
    <source>
        <dbReference type="ARBA" id="ARBA00005466"/>
    </source>
</evidence>
<reference evidence="6 7" key="1">
    <citation type="submission" date="2014-06" db="EMBL/GenBank/DDBJ databases">
        <title>Evolutionary Origins and Diversification of the Mycorrhizal Mutualists.</title>
        <authorList>
            <consortium name="DOE Joint Genome Institute"/>
            <consortium name="Mycorrhizal Genomics Consortium"/>
            <person name="Kohler A."/>
            <person name="Kuo A."/>
            <person name="Nagy L.G."/>
            <person name="Floudas D."/>
            <person name="Copeland A."/>
            <person name="Barry K.W."/>
            <person name="Cichocki N."/>
            <person name="Veneault-Fourrey C."/>
            <person name="LaButti K."/>
            <person name="Lindquist E.A."/>
            <person name="Lipzen A."/>
            <person name="Lundell T."/>
            <person name="Morin E."/>
            <person name="Murat C."/>
            <person name="Riley R."/>
            <person name="Ohm R."/>
            <person name="Sun H."/>
            <person name="Tunlid A."/>
            <person name="Henrissat B."/>
            <person name="Grigoriev I.V."/>
            <person name="Hibbett D.S."/>
            <person name="Martin F."/>
        </authorList>
    </citation>
    <scope>NUCLEOTIDE SEQUENCE [LARGE SCALE GENOMIC DNA]</scope>
    <source>
        <strain evidence="6 7">SS14</strain>
    </source>
</reference>
<dbReference type="Gene3D" id="3.30.465.10">
    <property type="match status" value="1"/>
</dbReference>
<dbReference type="EMBL" id="KN837160">
    <property type="protein sequence ID" value="KIJ38510.1"/>
    <property type="molecule type" value="Genomic_DNA"/>
</dbReference>
<dbReference type="InterPro" id="IPR006094">
    <property type="entry name" value="Oxid_FAD_bind_N"/>
</dbReference>
<sequence length="524" mass="57315">MNTAIKQIEAICAKSGGVSQFFPFGSLGYKISVSHYLESSSDVAIAAVQPGTPQDVAAIIKGGGHNTNPGFSSTKGIQICMMRIINKSFDSTNGQLTIGAGCLFDEVYRYVEQFNVNVVGGSATAGVGVAGYLLGGGYSLKTNQYGLGMDNIVAMEVALPDGTLQYVDAIGNSTALFEVVKGGGSNFGIVTQFVLQTHTQLLLHVSLSPYLVFLEKPTSFLKTGTYNYDNEAVVPQVIDAMMSFIDSNKDPKATFEGFFQYSATNTGPLFTISVQWLYDGPVMPDPNPFQPFQDIPGVKEWSDPAHTPKNATHKMSYLEYEERFSMRHDQYKFTKHIIDLEKRGSEDTPHAPSSSGMTGVGEAGRGLWGNAMLSNYNAKIINALHQLVKDASGLLAAHGGISIATDVWPFLPSMFDDATPSAWPHFKGKPNSFALVKFMWEGSQNDSFWHSQMKMATTNLQNVINSTQLVLPNPPYYLNTADAYVIKTEEVYRDNLPNLSVMKRQFDPKDVMRKAGSRGFRIPI</sequence>
<evidence type="ECO:0000259" key="5">
    <source>
        <dbReference type="PROSITE" id="PS51387"/>
    </source>
</evidence>
<evidence type="ECO:0000313" key="6">
    <source>
        <dbReference type="EMBL" id="KIJ38510.1"/>
    </source>
</evidence>
<proteinExistence type="inferred from homology"/>
<dbReference type="InterPro" id="IPR036318">
    <property type="entry name" value="FAD-bd_PCMH-like_sf"/>
</dbReference>
<evidence type="ECO:0000256" key="2">
    <source>
        <dbReference type="ARBA" id="ARBA00022630"/>
    </source>
</evidence>
<accession>A0A0C9VL42</accession>
<dbReference type="PROSITE" id="PS51387">
    <property type="entry name" value="FAD_PCMH"/>
    <property type="match status" value="1"/>
</dbReference>
<evidence type="ECO:0000256" key="4">
    <source>
        <dbReference type="ARBA" id="ARBA00023002"/>
    </source>
</evidence>
<dbReference type="AlphaFoldDB" id="A0A0C9VL42"/>
<gene>
    <name evidence="6" type="ORF">M422DRAFT_50038</name>
</gene>
<dbReference type="OrthoDB" id="2151789at2759"/>
<name>A0A0C9VL42_SPHS4</name>
<keyword evidence="4" id="KW-0560">Oxidoreductase</keyword>
<feature type="domain" description="FAD-binding PCMH-type" evidence="5">
    <location>
        <begin position="24"/>
        <end position="200"/>
    </location>
</feature>
<protein>
    <recommendedName>
        <fullName evidence="5">FAD-binding PCMH-type domain-containing protein</fullName>
    </recommendedName>
</protein>
<dbReference type="GO" id="GO:0016491">
    <property type="term" value="F:oxidoreductase activity"/>
    <property type="evidence" value="ECO:0007669"/>
    <property type="project" value="UniProtKB-KW"/>
</dbReference>
<dbReference type="SUPFAM" id="SSF56176">
    <property type="entry name" value="FAD-binding/transporter-associated domain-like"/>
    <property type="match status" value="1"/>
</dbReference>
<keyword evidence="7" id="KW-1185">Reference proteome</keyword>